<proteinExistence type="predicted"/>
<dbReference type="AlphaFoldDB" id="A0A6C8Y3H8"/>
<dbReference type="Proteomes" id="UP000885362">
    <property type="component" value="Unassembled WGS sequence"/>
</dbReference>
<organism evidence="1">
    <name type="scientific">Salmonella diarizonae</name>
    <dbReference type="NCBI Taxonomy" id="59204"/>
    <lineage>
        <taxon>Bacteria</taxon>
        <taxon>Pseudomonadati</taxon>
        <taxon>Pseudomonadota</taxon>
        <taxon>Gammaproteobacteria</taxon>
        <taxon>Enterobacterales</taxon>
        <taxon>Enterobacteriaceae</taxon>
        <taxon>Salmonella</taxon>
    </lineage>
</organism>
<gene>
    <name evidence="1" type="ORF">EL06_27455</name>
</gene>
<reference evidence="1" key="1">
    <citation type="submission" date="2018-08" db="EMBL/GenBank/DDBJ databases">
        <authorList>
            <consortium name="GenomeTrakr network: Whole genome sequencing for foodborne pathogen traceback"/>
        </authorList>
    </citation>
    <scope>NUCLEOTIDE SEQUENCE [LARGE SCALE GENOMIC DNA]</scope>
    <source>
        <strain evidence="1">FMA0132</strain>
    </source>
</reference>
<evidence type="ECO:0000313" key="1">
    <source>
        <dbReference type="EMBL" id="MIE73007.1"/>
    </source>
</evidence>
<dbReference type="EMBL" id="RSHK01000056">
    <property type="protein sequence ID" value="MIE73007.1"/>
    <property type="molecule type" value="Genomic_DNA"/>
</dbReference>
<comment type="caution">
    <text evidence="1">The sequence shown here is derived from an EMBL/GenBank/DDBJ whole genome shotgun (WGS) entry which is preliminary data.</text>
</comment>
<feature type="non-terminal residue" evidence="1">
    <location>
        <position position="36"/>
    </location>
</feature>
<protein>
    <submittedName>
        <fullName evidence="1">Phage tail protein</fullName>
    </submittedName>
</protein>
<name>A0A6C8Y3H8_SALDZ</name>
<accession>A0A6C8Y3H8</accession>
<sequence length="36" mass="3772">MPFAPEIFIFVNVGLGETINLAAGALQKDQNGADIP</sequence>